<dbReference type="HOGENOM" id="CLU_1767729_0_0_1"/>
<feature type="region of interest" description="Disordered" evidence="1">
    <location>
        <begin position="79"/>
        <end position="105"/>
    </location>
</feature>
<dbReference type="KEGG" id="bcom:BAUCODRAFT_461103"/>
<name>M2LT38_BAUPA</name>
<keyword evidence="3" id="KW-1185">Reference proteome</keyword>
<proteinExistence type="predicted"/>
<organism evidence="2 3">
    <name type="scientific">Baudoinia panamericana (strain UAMH 10762)</name>
    <name type="common">Angels' share fungus</name>
    <name type="synonym">Baudoinia compniacensis (strain UAMH 10762)</name>
    <dbReference type="NCBI Taxonomy" id="717646"/>
    <lineage>
        <taxon>Eukaryota</taxon>
        <taxon>Fungi</taxon>
        <taxon>Dikarya</taxon>
        <taxon>Ascomycota</taxon>
        <taxon>Pezizomycotina</taxon>
        <taxon>Dothideomycetes</taxon>
        <taxon>Dothideomycetidae</taxon>
        <taxon>Mycosphaerellales</taxon>
        <taxon>Teratosphaeriaceae</taxon>
        <taxon>Baudoinia</taxon>
    </lineage>
</organism>
<dbReference type="Proteomes" id="UP000011761">
    <property type="component" value="Unassembled WGS sequence"/>
</dbReference>
<protein>
    <submittedName>
        <fullName evidence="2">Uncharacterized protein</fullName>
    </submittedName>
</protein>
<reference evidence="2 3" key="1">
    <citation type="journal article" date="2012" name="PLoS Pathog.">
        <title>Diverse lifestyles and strategies of plant pathogenesis encoded in the genomes of eighteen Dothideomycetes fungi.</title>
        <authorList>
            <person name="Ohm R.A."/>
            <person name="Feau N."/>
            <person name="Henrissat B."/>
            <person name="Schoch C.L."/>
            <person name="Horwitz B.A."/>
            <person name="Barry K.W."/>
            <person name="Condon B.J."/>
            <person name="Copeland A.C."/>
            <person name="Dhillon B."/>
            <person name="Glaser F."/>
            <person name="Hesse C.N."/>
            <person name="Kosti I."/>
            <person name="LaButti K."/>
            <person name="Lindquist E.A."/>
            <person name="Lucas S."/>
            <person name="Salamov A.A."/>
            <person name="Bradshaw R.E."/>
            <person name="Ciuffetti L."/>
            <person name="Hamelin R.C."/>
            <person name="Kema G.H.J."/>
            <person name="Lawrence C."/>
            <person name="Scott J.A."/>
            <person name="Spatafora J.W."/>
            <person name="Turgeon B.G."/>
            <person name="de Wit P.J.G.M."/>
            <person name="Zhong S."/>
            <person name="Goodwin S.B."/>
            <person name="Grigoriev I.V."/>
        </authorList>
    </citation>
    <scope>NUCLEOTIDE SEQUENCE [LARGE SCALE GENOMIC DNA]</scope>
    <source>
        <strain evidence="2 3">UAMH 10762</strain>
    </source>
</reference>
<gene>
    <name evidence="2" type="ORF">BAUCODRAFT_461103</name>
</gene>
<dbReference type="RefSeq" id="XP_007675941.1">
    <property type="nucleotide sequence ID" value="XM_007677751.1"/>
</dbReference>
<dbReference type="AlphaFoldDB" id="M2LT38"/>
<evidence type="ECO:0000256" key="1">
    <source>
        <dbReference type="SAM" id="MobiDB-lite"/>
    </source>
</evidence>
<sequence>MSENSSTERSAADGGQDCVQLTDSVLETFEEHGGSRFTREAAVALGSLKQSMLGGFNNGENGVVLQIPHLGRIQLKHPFYRSKTPPPREESARPLPHASPGPFLTRRNSRLLNSFCTQEVEFQKRLTPILPLVPGYRTSLQAKSLPT</sequence>
<accession>M2LT38</accession>
<dbReference type="EMBL" id="KB445554">
    <property type="protein sequence ID" value="EMC97682.1"/>
    <property type="molecule type" value="Genomic_DNA"/>
</dbReference>
<dbReference type="GeneID" id="19114552"/>
<evidence type="ECO:0000313" key="3">
    <source>
        <dbReference type="Proteomes" id="UP000011761"/>
    </source>
</evidence>
<evidence type="ECO:0000313" key="2">
    <source>
        <dbReference type="EMBL" id="EMC97682.1"/>
    </source>
</evidence>